<evidence type="ECO:0000313" key="2">
    <source>
        <dbReference type="EMBL" id="WVZ13468.1"/>
    </source>
</evidence>
<dbReference type="PANTHER" id="PTHR34222">
    <property type="entry name" value="GAG_PRE-INTEGRS DOMAIN-CONTAINING PROTEIN"/>
    <property type="match status" value="1"/>
</dbReference>
<name>A0AAQ3NQQ5_VIGMU</name>
<keyword evidence="3" id="KW-1185">Reference proteome</keyword>
<dbReference type="AlphaFoldDB" id="A0AAQ3NQQ5"/>
<gene>
    <name evidence="2" type="ORF">V8G54_011034</name>
</gene>
<proteinExistence type="predicted"/>
<reference evidence="2 3" key="1">
    <citation type="journal article" date="2023" name="Life. Sci Alliance">
        <title>Evolutionary insights into 3D genome organization and epigenetic landscape of Vigna mungo.</title>
        <authorList>
            <person name="Junaid A."/>
            <person name="Singh B."/>
            <person name="Bhatia S."/>
        </authorList>
    </citation>
    <scope>NUCLEOTIDE SEQUENCE [LARGE SCALE GENOMIC DNA]</scope>
    <source>
        <strain evidence="2">Urdbean</strain>
    </source>
</reference>
<dbReference type="PANTHER" id="PTHR34222:SF99">
    <property type="entry name" value="PROTEIN, PUTATIVE-RELATED"/>
    <property type="match status" value="1"/>
</dbReference>
<feature type="region of interest" description="Disordered" evidence="1">
    <location>
        <begin position="203"/>
        <end position="225"/>
    </location>
</feature>
<feature type="region of interest" description="Disordered" evidence="1">
    <location>
        <begin position="152"/>
        <end position="171"/>
    </location>
</feature>
<evidence type="ECO:0000313" key="3">
    <source>
        <dbReference type="Proteomes" id="UP001374535"/>
    </source>
</evidence>
<feature type="region of interest" description="Disordered" evidence="1">
    <location>
        <begin position="241"/>
        <end position="275"/>
    </location>
</feature>
<dbReference type="EMBL" id="CP144697">
    <property type="protein sequence ID" value="WVZ13468.1"/>
    <property type="molecule type" value="Genomic_DNA"/>
</dbReference>
<dbReference type="Proteomes" id="UP001374535">
    <property type="component" value="Chromosome 4"/>
</dbReference>
<protein>
    <submittedName>
        <fullName evidence="2">Uncharacterized protein</fullName>
    </submittedName>
</protein>
<accession>A0AAQ3NQQ5</accession>
<organism evidence="2 3">
    <name type="scientific">Vigna mungo</name>
    <name type="common">Black gram</name>
    <name type="synonym">Phaseolus mungo</name>
    <dbReference type="NCBI Taxonomy" id="3915"/>
    <lineage>
        <taxon>Eukaryota</taxon>
        <taxon>Viridiplantae</taxon>
        <taxon>Streptophyta</taxon>
        <taxon>Embryophyta</taxon>
        <taxon>Tracheophyta</taxon>
        <taxon>Spermatophyta</taxon>
        <taxon>Magnoliopsida</taxon>
        <taxon>eudicotyledons</taxon>
        <taxon>Gunneridae</taxon>
        <taxon>Pentapetalae</taxon>
        <taxon>rosids</taxon>
        <taxon>fabids</taxon>
        <taxon>Fabales</taxon>
        <taxon>Fabaceae</taxon>
        <taxon>Papilionoideae</taxon>
        <taxon>50 kb inversion clade</taxon>
        <taxon>NPAAA clade</taxon>
        <taxon>indigoferoid/millettioid clade</taxon>
        <taxon>Phaseoleae</taxon>
        <taxon>Vigna</taxon>
    </lineage>
</organism>
<evidence type="ECO:0000256" key="1">
    <source>
        <dbReference type="SAM" id="MobiDB-lite"/>
    </source>
</evidence>
<sequence>MALISKNKMGFLTGVIAKPAATDPLCTSWERLLLLSGMILEIAFLRVIFSRSVSEYYTSLKTLWEELDNYRPFPECQCSSKTYHQQDFIIRFLKGLEDRFSVVRSQILLMDPLLPISRVFSMVVQQERQHLLSHGEEEPNAFINSGFTFSGKGRNSQVPPRGPTSNNTRNASNKKCVYCHRTGHTVETRFNQRDGTAFANNAAQETNNNDHNPSIEGSSSNGSGFHLTQAQYQTLINLLQPQPSDTDGTSPVQPSRANITQVSSPTSSIHVSNSKLGNGVLEDDWFG</sequence>